<comment type="caution">
    <text evidence="2">The sequence shown here is derived from an EMBL/GenBank/DDBJ whole genome shotgun (WGS) entry which is preliminary data.</text>
</comment>
<accession>A0AAD8A815</accession>
<dbReference type="Gene3D" id="1.20.58.900">
    <property type="match status" value="1"/>
</dbReference>
<feature type="domain" description="RUN" evidence="1">
    <location>
        <begin position="1"/>
        <end position="94"/>
    </location>
</feature>
<dbReference type="InterPro" id="IPR037213">
    <property type="entry name" value="Run_dom_sf"/>
</dbReference>
<protein>
    <recommendedName>
        <fullName evidence="1">RUN domain-containing protein</fullName>
    </recommendedName>
</protein>
<dbReference type="InterPro" id="IPR004012">
    <property type="entry name" value="Run_dom"/>
</dbReference>
<organism evidence="2 3">
    <name type="scientific">Diploptera punctata</name>
    <name type="common">Pacific beetle cockroach</name>
    <dbReference type="NCBI Taxonomy" id="6984"/>
    <lineage>
        <taxon>Eukaryota</taxon>
        <taxon>Metazoa</taxon>
        <taxon>Ecdysozoa</taxon>
        <taxon>Arthropoda</taxon>
        <taxon>Hexapoda</taxon>
        <taxon>Insecta</taxon>
        <taxon>Pterygota</taxon>
        <taxon>Neoptera</taxon>
        <taxon>Polyneoptera</taxon>
        <taxon>Dictyoptera</taxon>
        <taxon>Blattodea</taxon>
        <taxon>Blaberoidea</taxon>
        <taxon>Blaberidae</taxon>
        <taxon>Diplopterinae</taxon>
        <taxon>Diploptera</taxon>
    </lineage>
</organism>
<dbReference type="Proteomes" id="UP001233999">
    <property type="component" value="Unassembled WGS sequence"/>
</dbReference>
<evidence type="ECO:0000313" key="2">
    <source>
        <dbReference type="EMBL" id="KAJ9593048.1"/>
    </source>
</evidence>
<keyword evidence="3" id="KW-1185">Reference proteome</keyword>
<dbReference type="SUPFAM" id="SSF140741">
    <property type="entry name" value="RUN domain-like"/>
    <property type="match status" value="1"/>
</dbReference>
<name>A0AAD8A815_DIPPU</name>
<sequence>VISSHPLVYRQVTEIVSSSLHLGRGPAQENQVVLWHYIREHLTRHEYERYLVLKQVWTDVGRGRAWLRSSLNEHSLERYLHCMLGSTEHLSTFY</sequence>
<proteinExistence type="predicted"/>
<dbReference type="PANTHER" id="PTHR47194:SF3">
    <property type="entry name" value="SORTING NEXIN 29"/>
    <property type="match status" value="1"/>
</dbReference>
<dbReference type="EMBL" id="JASPKZ010003760">
    <property type="protein sequence ID" value="KAJ9593048.1"/>
    <property type="molecule type" value="Genomic_DNA"/>
</dbReference>
<reference evidence="2" key="2">
    <citation type="submission" date="2023-05" db="EMBL/GenBank/DDBJ databases">
        <authorList>
            <person name="Fouks B."/>
        </authorList>
    </citation>
    <scope>NUCLEOTIDE SEQUENCE</scope>
    <source>
        <strain evidence="2">Stay&amp;Tobe</strain>
        <tissue evidence="2">Testes</tissue>
    </source>
</reference>
<dbReference type="PANTHER" id="PTHR47194">
    <property type="entry name" value="SORTING NEXIN-29-RELATED"/>
    <property type="match status" value="1"/>
</dbReference>
<dbReference type="PROSITE" id="PS50826">
    <property type="entry name" value="RUN"/>
    <property type="match status" value="1"/>
</dbReference>
<reference evidence="2" key="1">
    <citation type="journal article" date="2023" name="IScience">
        <title>Live-bearing cockroach genome reveals convergent evolutionary mechanisms linked to viviparity in insects and beyond.</title>
        <authorList>
            <person name="Fouks B."/>
            <person name="Harrison M.C."/>
            <person name="Mikhailova A.A."/>
            <person name="Marchal E."/>
            <person name="English S."/>
            <person name="Carruthers M."/>
            <person name="Jennings E.C."/>
            <person name="Chiamaka E.L."/>
            <person name="Frigard R.A."/>
            <person name="Pippel M."/>
            <person name="Attardo G.M."/>
            <person name="Benoit J.B."/>
            <person name="Bornberg-Bauer E."/>
            <person name="Tobe S.S."/>
        </authorList>
    </citation>
    <scope>NUCLEOTIDE SEQUENCE</scope>
    <source>
        <strain evidence="2">Stay&amp;Tobe</strain>
    </source>
</reference>
<evidence type="ECO:0000259" key="1">
    <source>
        <dbReference type="PROSITE" id="PS50826"/>
    </source>
</evidence>
<dbReference type="Pfam" id="PF02759">
    <property type="entry name" value="RUN"/>
    <property type="match status" value="1"/>
</dbReference>
<evidence type="ECO:0000313" key="3">
    <source>
        <dbReference type="Proteomes" id="UP001233999"/>
    </source>
</evidence>
<feature type="non-terminal residue" evidence="2">
    <location>
        <position position="94"/>
    </location>
</feature>
<gene>
    <name evidence="2" type="ORF">L9F63_027709</name>
</gene>
<dbReference type="AlphaFoldDB" id="A0AAD8A815"/>